<reference evidence="3" key="1">
    <citation type="journal article" date="2019" name="Int. J. Syst. Evol. Microbiol.">
        <title>The Global Catalogue of Microorganisms (GCM) 10K type strain sequencing project: providing services to taxonomists for standard genome sequencing and annotation.</title>
        <authorList>
            <consortium name="The Broad Institute Genomics Platform"/>
            <consortium name="The Broad Institute Genome Sequencing Center for Infectious Disease"/>
            <person name="Wu L."/>
            <person name="Ma J."/>
        </authorList>
    </citation>
    <scope>NUCLEOTIDE SEQUENCE [LARGE SCALE GENOMIC DNA]</scope>
    <source>
        <strain evidence="3">CCUG 59189</strain>
    </source>
</reference>
<accession>A0ABW3S2Q7</accession>
<keyword evidence="3" id="KW-1185">Reference proteome</keyword>
<dbReference type="EMBL" id="JBHTLM010000018">
    <property type="protein sequence ID" value="MFD1178621.1"/>
    <property type="molecule type" value="Genomic_DNA"/>
</dbReference>
<evidence type="ECO:0000313" key="3">
    <source>
        <dbReference type="Proteomes" id="UP001597262"/>
    </source>
</evidence>
<dbReference type="Proteomes" id="UP001597262">
    <property type="component" value="Unassembled WGS sequence"/>
</dbReference>
<proteinExistence type="predicted"/>
<sequence length="122" mass="13617">MEGVGFEPEKAFDGNNMTRWASREGTDPEWIYVDLGTVRQVTGVKLKWEDAFAKQYKIQVSTEASNPGQWTDVYTASNGDGGIDEITLSPKSARYVRMYGIERGTPYGYSLYEFEVTGPSAP</sequence>
<comment type="caution">
    <text evidence="2">The sequence shown here is derived from an EMBL/GenBank/DDBJ whole genome shotgun (WGS) entry which is preliminary data.</text>
</comment>
<evidence type="ECO:0000313" key="2">
    <source>
        <dbReference type="EMBL" id="MFD1178621.1"/>
    </source>
</evidence>
<gene>
    <name evidence="2" type="ORF">ACFQ3W_20290</name>
</gene>
<dbReference type="Gene3D" id="2.60.120.260">
    <property type="entry name" value="Galactose-binding domain-like"/>
    <property type="match status" value="1"/>
</dbReference>
<dbReference type="PROSITE" id="PS50022">
    <property type="entry name" value="FA58C_3"/>
    <property type="match status" value="1"/>
</dbReference>
<organism evidence="2 3">
    <name type="scientific">Paenibacillus puldeungensis</name>
    <dbReference type="NCBI Taxonomy" id="696536"/>
    <lineage>
        <taxon>Bacteria</taxon>
        <taxon>Bacillati</taxon>
        <taxon>Bacillota</taxon>
        <taxon>Bacilli</taxon>
        <taxon>Bacillales</taxon>
        <taxon>Paenibacillaceae</taxon>
        <taxon>Paenibacillus</taxon>
    </lineage>
</organism>
<dbReference type="Pfam" id="PF00754">
    <property type="entry name" value="F5_F8_type_C"/>
    <property type="match status" value="1"/>
</dbReference>
<dbReference type="InterPro" id="IPR008979">
    <property type="entry name" value="Galactose-bd-like_sf"/>
</dbReference>
<dbReference type="SUPFAM" id="SSF49785">
    <property type="entry name" value="Galactose-binding domain-like"/>
    <property type="match status" value="1"/>
</dbReference>
<name>A0ABW3S2Q7_9BACL</name>
<dbReference type="RefSeq" id="WP_379321091.1">
    <property type="nucleotide sequence ID" value="NZ_JBHTLM010000018.1"/>
</dbReference>
<dbReference type="InterPro" id="IPR000421">
    <property type="entry name" value="FA58C"/>
</dbReference>
<protein>
    <submittedName>
        <fullName evidence="2">Discoidin domain-containing protein</fullName>
    </submittedName>
</protein>
<feature type="domain" description="F5/8 type C" evidence="1">
    <location>
        <begin position="1"/>
        <end position="119"/>
    </location>
</feature>
<evidence type="ECO:0000259" key="1">
    <source>
        <dbReference type="PROSITE" id="PS50022"/>
    </source>
</evidence>